<dbReference type="KEGG" id="vg:40099121"/>
<name>A0A2I7QHL8_9CAUD</name>
<accession>A0A2I7QHL8</accession>
<dbReference type="Proteomes" id="UP000241024">
    <property type="component" value="Segment"/>
</dbReference>
<sequence length="70" mass="8161">MITLGQLLMFVEYGRTVVLVEHGTEEQICTFTQSKELQYKREYEKVEPHLEREVMIISTTPVGGLYIEIL</sequence>
<evidence type="ECO:0000313" key="1">
    <source>
        <dbReference type="EMBL" id="AUR80896.1"/>
    </source>
</evidence>
<proteinExistence type="predicted"/>
<dbReference type="RefSeq" id="YP_009622381.1">
    <property type="nucleotide sequence ID" value="NC_042101.1"/>
</dbReference>
<keyword evidence="2" id="KW-1185">Reference proteome</keyword>
<dbReference type="OrthoDB" id="23553at10239"/>
<protein>
    <submittedName>
        <fullName evidence="1">Uncharacterized protein</fullName>
    </submittedName>
</protein>
<dbReference type="GeneID" id="40099121"/>
<dbReference type="EMBL" id="MG708276">
    <property type="protein sequence ID" value="AUR80896.1"/>
    <property type="molecule type" value="Genomic_DNA"/>
</dbReference>
<evidence type="ECO:0000313" key="2">
    <source>
        <dbReference type="Proteomes" id="UP000241024"/>
    </source>
</evidence>
<organism evidence="1 2">
    <name type="scientific">Enterococcus phage PMBT2</name>
    <dbReference type="NCBI Taxonomy" id="2070197"/>
    <lineage>
        <taxon>Viruses</taxon>
        <taxon>Duplodnaviria</taxon>
        <taxon>Heunggongvirae</taxon>
        <taxon>Uroviricota</taxon>
        <taxon>Caudoviricetes</taxon>
        <taxon>Efquatrovirus</taxon>
        <taxon>Efquatrovirus PMBT2</taxon>
    </lineage>
</organism>
<reference evidence="1 2" key="1">
    <citation type="submission" date="2017-12" db="EMBL/GenBank/DDBJ databases">
        <title>Characterization of bacteriophage PMBT2 with lytic activity against multidrug-resistant Enterococcus faecalis strains harboring a pseudo-metallo-beta-lactamases.</title>
        <authorList>
            <person name="Koberg S."/>
            <person name="Brinks E."/>
            <person name="Cho G.-S."/>
            <person name="Tsakalidou E."/>
            <person name="Ladero V."/>
            <person name="Heller K.J."/>
            <person name="Neve H."/>
            <person name="Franz C.M.A.P."/>
        </authorList>
    </citation>
    <scope>NUCLEOTIDE SEQUENCE [LARGE SCALE GENOMIC DNA]</scope>
</reference>